<name>A0ABW1YNN2_9GAMM</name>
<keyword evidence="1" id="KW-0808">Transferase</keyword>
<dbReference type="PROSITE" id="PS50011">
    <property type="entry name" value="PROTEIN_KINASE_DOM"/>
    <property type="match status" value="1"/>
</dbReference>
<dbReference type="Pfam" id="PF00069">
    <property type="entry name" value="Pkinase"/>
    <property type="match status" value="1"/>
</dbReference>
<dbReference type="SUPFAM" id="SSF56112">
    <property type="entry name" value="Protein kinase-like (PK-like)"/>
    <property type="match status" value="1"/>
</dbReference>
<dbReference type="SMART" id="SM00220">
    <property type="entry name" value="S_TKc"/>
    <property type="match status" value="1"/>
</dbReference>
<feature type="domain" description="Protein kinase" evidence="7">
    <location>
        <begin position="14"/>
        <end position="276"/>
    </location>
</feature>
<dbReference type="InterPro" id="IPR019734">
    <property type="entry name" value="TPR_rpt"/>
</dbReference>
<keyword evidence="2 6" id="KW-0547">Nucleotide-binding</keyword>
<gene>
    <name evidence="8" type="ORF">ACFQBM_07040</name>
</gene>
<reference evidence="9" key="1">
    <citation type="journal article" date="2019" name="Int. J. Syst. Evol. Microbiol.">
        <title>The Global Catalogue of Microorganisms (GCM) 10K type strain sequencing project: providing services to taxonomists for standard genome sequencing and annotation.</title>
        <authorList>
            <consortium name="The Broad Institute Genomics Platform"/>
            <consortium name="The Broad Institute Genome Sequencing Center for Infectious Disease"/>
            <person name="Wu L."/>
            <person name="Ma J."/>
        </authorList>
    </citation>
    <scope>NUCLEOTIDE SEQUENCE [LARGE SCALE GENOMIC DNA]</scope>
    <source>
        <strain evidence="9">CGMCC 1.13718</strain>
    </source>
</reference>
<dbReference type="InterPro" id="IPR017441">
    <property type="entry name" value="Protein_kinase_ATP_BS"/>
</dbReference>
<dbReference type="PANTHER" id="PTHR43289:SF6">
    <property type="entry name" value="SERINE_THREONINE-PROTEIN KINASE NEKL-3"/>
    <property type="match status" value="1"/>
</dbReference>
<feature type="binding site" evidence="6">
    <location>
        <position position="44"/>
    </location>
    <ligand>
        <name>ATP</name>
        <dbReference type="ChEBI" id="CHEBI:30616"/>
    </ligand>
</feature>
<accession>A0ABW1YNN2</accession>
<dbReference type="InterPro" id="IPR011009">
    <property type="entry name" value="Kinase-like_dom_sf"/>
</dbReference>
<dbReference type="CDD" id="cd14014">
    <property type="entry name" value="STKc_PknB_like"/>
    <property type="match status" value="1"/>
</dbReference>
<dbReference type="Gene3D" id="3.30.200.20">
    <property type="entry name" value="Phosphorylase Kinase, domain 1"/>
    <property type="match status" value="1"/>
</dbReference>
<evidence type="ECO:0000256" key="3">
    <source>
        <dbReference type="ARBA" id="ARBA00022777"/>
    </source>
</evidence>
<dbReference type="Pfam" id="PF13174">
    <property type="entry name" value="TPR_6"/>
    <property type="match status" value="1"/>
</dbReference>
<keyword evidence="9" id="KW-1185">Reference proteome</keyword>
<dbReference type="PROSITE" id="PS50005">
    <property type="entry name" value="TPR"/>
    <property type="match status" value="1"/>
</dbReference>
<organism evidence="8 9">
    <name type="scientific">Microbulbifer taiwanensis</name>
    <dbReference type="NCBI Taxonomy" id="986746"/>
    <lineage>
        <taxon>Bacteria</taxon>
        <taxon>Pseudomonadati</taxon>
        <taxon>Pseudomonadota</taxon>
        <taxon>Gammaproteobacteria</taxon>
        <taxon>Cellvibrionales</taxon>
        <taxon>Microbulbiferaceae</taxon>
        <taxon>Microbulbifer</taxon>
    </lineage>
</organism>
<evidence type="ECO:0000256" key="1">
    <source>
        <dbReference type="ARBA" id="ARBA00022679"/>
    </source>
</evidence>
<dbReference type="Gene3D" id="1.25.40.10">
    <property type="entry name" value="Tetratricopeptide repeat domain"/>
    <property type="match status" value="2"/>
</dbReference>
<proteinExistence type="predicted"/>
<dbReference type="SUPFAM" id="SSF48452">
    <property type="entry name" value="TPR-like"/>
    <property type="match status" value="1"/>
</dbReference>
<sequence length="851" mass="94995">MEVAEPEQAQLGRYRIERTLGAGGMGVVYLAEDTRLQRQVAIKKLRRDAAGESASARIHSEAQLLAKLNHPNIVQLYDVLEEDGGIALVMEYVEGTTLKEWMREHSAPLREKLGLLMQICQGLGEAHSLGIIHRDLKPDNILITFTGIAKITDFGIAKSQQPDADSITREDHVAGTIEAMSPEQLQGYPLCTRSDLFGLGAIAYELLCGARPFEKGQGGSLALAQRIINEPHIPPQQVYARLPDPLAALLDKLLSKRAEKRPESAQQVYEAIHFLYQHQSDDTDTQELSATVTQLLRKPPGRHRRALNALIGAAGTAAVCVAGYFGWEYATRLEPQYIAVLPVEINGEVRGEENAKQLTATMVRQALMNAASQLKASALVSFTPKEGQDLDAQLHALRDKGVTDALFARLECARVRCEVELQRIGPVDSRIRQQASFAFLTDKRQEAEYRIANSAAALFPRNYVKDSGEQELMPDASYNQYLDILSRLEQKDLKEEDLTLIETMIEQYPNNANLYAVYTSVSAKLFVQTDSAPYLSRGLAMLERAKHRNIDEQQLLEQEIWLRTYSTDKSQFDLLLEKIHEQEAPSAALLAKYARFQFTQGDYEAGLRYAQEAAALNPSADNLYLIALNHAVSGDYARAHTVLERIIETFPEHWSSYSTLGGIELESGNLSAAEVAFISIPEELRGWRTKSNLGVAYFLQEKYDLALQTFQQILETAPSDIPTMGQIAETYLVLGDVQNAKASFQQLLEITSNADTLEKRWYQAIALANLDQFSTAISMVNELLQQAPDYTYASYMAAQVYALAQEPRSANYHIEKLLQQGMSTEWFNLPAFQQLCTQPQVSTDVKTAICY</sequence>
<evidence type="ECO:0000256" key="6">
    <source>
        <dbReference type="PROSITE-ProRule" id="PRU10141"/>
    </source>
</evidence>
<dbReference type="Proteomes" id="UP001596425">
    <property type="component" value="Unassembled WGS sequence"/>
</dbReference>
<feature type="repeat" description="TPR" evidence="5">
    <location>
        <begin position="687"/>
        <end position="720"/>
    </location>
</feature>
<evidence type="ECO:0000313" key="9">
    <source>
        <dbReference type="Proteomes" id="UP001596425"/>
    </source>
</evidence>
<keyword evidence="3 8" id="KW-0418">Kinase</keyword>
<dbReference type="GO" id="GO:0016301">
    <property type="term" value="F:kinase activity"/>
    <property type="evidence" value="ECO:0007669"/>
    <property type="project" value="UniProtKB-KW"/>
</dbReference>
<keyword evidence="4 6" id="KW-0067">ATP-binding</keyword>
<dbReference type="PROSITE" id="PS00107">
    <property type="entry name" value="PROTEIN_KINASE_ATP"/>
    <property type="match status" value="1"/>
</dbReference>
<dbReference type="SMART" id="SM00028">
    <property type="entry name" value="TPR"/>
    <property type="match status" value="4"/>
</dbReference>
<evidence type="ECO:0000256" key="2">
    <source>
        <dbReference type="ARBA" id="ARBA00022741"/>
    </source>
</evidence>
<dbReference type="Pfam" id="PF13181">
    <property type="entry name" value="TPR_8"/>
    <property type="match status" value="1"/>
</dbReference>
<keyword evidence="5" id="KW-0802">TPR repeat</keyword>
<evidence type="ECO:0000259" key="7">
    <source>
        <dbReference type="PROSITE" id="PS50011"/>
    </source>
</evidence>
<comment type="caution">
    <text evidence="8">The sequence shown here is derived from an EMBL/GenBank/DDBJ whole genome shotgun (WGS) entry which is preliminary data.</text>
</comment>
<dbReference type="InterPro" id="IPR000719">
    <property type="entry name" value="Prot_kinase_dom"/>
</dbReference>
<dbReference type="Pfam" id="PF13432">
    <property type="entry name" value="TPR_16"/>
    <property type="match status" value="1"/>
</dbReference>
<dbReference type="InterPro" id="IPR011990">
    <property type="entry name" value="TPR-like_helical_dom_sf"/>
</dbReference>
<dbReference type="Gene3D" id="1.10.510.10">
    <property type="entry name" value="Transferase(Phosphotransferase) domain 1"/>
    <property type="match status" value="1"/>
</dbReference>
<protein>
    <submittedName>
        <fullName evidence="8">Protein kinase</fullName>
    </submittedName>
</protein>
<evidence type="ECO:0000313" key="8">
    <source>
        <dbReference type="EMBL" id="MFC6633025.1"/>
    </source>
</evidence>
<dbReference type="EMBL" id="JBHSVR010000001">
    <property type="protein sequence ID" value="MFC6633025.1"/>
    <property type="molecule type" value="Genomic_DNA"/>
</dbReference>
<dbReference type="InterPro" id="IPR008271">
    <property type="entry name" value="Ser/Thr_kinase_AS"/>
</dbReference>
<dbReference type="PROSITE" id="PS00108">
    <property type="entry name" value="PROTEIN_KINASE_ST"/>
    <property type="match status" value="1"/>
</dbReference>
<evidence type="ECO:0000256" key="5">
    <source>
        <dbReference type="PROSITE-ProRule" id="PRU00339"/>
    </source>
</evidence>
<dbReference type="PANTHER" id="PTHR43289">
    <property type="entry name" value="MITOGEN-ACTIVATED PROTEIN KINASE KINASE KINASE 20-RELATED"/>
    <property type="match status" value="1"/>
</dbReference>
<dbReference type="RefSeq" id="WP_193189498.1">
    <property type="nucleotide sequence ID" value="NZ_JACZFR010000007.1"/>
</dbReference>
<evidence type="ECO:0000256" key="4">
    <source>
        <dbReference type="ARBA" id="ARBA00022840"/>
    </source>
</evidence>